<reference evidence="3 4" key="1">
    <citation type="journal article" date="2019" name="Emerg. Microbes Infect.">
        <title>Comprehensive subspecies identification of 175 nontuberculous mycobacteria species based on 7547 genomic profiles.</title>
        <authorList>
            <person name="Matsumoto Y."/>
            <person name="Kinjo T."/>
            <person name="Motooka D."/>
            <person name="Nabeya D."/>
            <person name="Jung N."/>
            <person name="Uechi K."/>
            <person name="Horii T."/>
            <person name="Iida T."/>
            <person name="Fujita J."/>
            <person name="Nakamura S."/>
        </authorList>
    </citation>
    <scope>NUCLEOTIDE SEQUENCE [LARGE SCALE GENOMIC DNA]</scope>
    <source>
        <strain evidence="3 4">JCM 17322</strain>
    </source>
</reference>
<gene>
    <name evidence="3" type="ORF">MBOT_08080</name>
</gene>
<sequence length="278" mass="29306">MRFAATVLLWLATTVALAVTIPIAWAQKNVVDADGYAAMAQHAAADPALRSAMASELSTRAMELITNRGYTVDSSLVQGVAGAYTASPQFPVQFAQANRTAHAWIFAGAPPGQDWVVDVAPMLRDRTFAELWNVFHLQVPATVTVPLTVDMPKRLRAGKLRPLTAWGPWLSVGATVLTGVSALLTLAVARSRGKALSSHGVSALLAGAAGWAGIEVAQRYINDALDHAFGDIRLIAEAMTGTAENSLHQWLNLTLAAGGVLVVFGVFVAMLGGLRRAG</sequence>
<dbReference type="AlphaFoldDB" id="A0A7I9XTV3"/>
<evidence type="ECO:0000313" key="4">
    <source>
        <dbReference type="Proteomes" id="UP000465361"/>
    </source>
</evidence>
<keyword evidence="1" id="KW-1133">Transmembrane helix</keyword>
<name>A0A7I9XTV3_9MYCO</name>
<feature type="signal peptide" evidence="2">
    <location>
        <begin position="1"/>
        <end position="18"/>
    </location>
</feature>
<comment type="caution">
    <text evidence="3">The sequence shown here is derived from an EMBL/GenBank/DDBJ whole genome shotgun (WGS) entry which is preliminary data.</text>
</comment>
<feature type="transmembrane region" description="Helical" evidence="1">
    <location>
        <begin position="250"/>
        <end position="274"/>
    </location>
</feature>
<dbReference type="EMBL" id="BLKW01000002">
    <property type="protein sequence ID" value="GFG73443.1"/>
    <property type="molecule type" value="Genomic_DNA"/>
</dbReference>
<protein>
    <submittedName>
        <fullName evidence="3">Uncharacterized protein</fullName>
    </submittedName>
</protein>
<keyword evidence="1" id="KW-0812">Transmembrane</keyword>
<keyword evidence="2" id="KW-0732">Signal</keyword>
<accession>A0A7I9XTV3</accession>
<dbReference type="Proteomes" id="UP000465361">
    <property type="component" value="Unassembled WGS sequence"/>
</dbReference>
<evidence type="ECO:0000256" key="1">
    <source>
        <dbReference type="SAM" id="Phobius"/>
    </source>
</evidence>
<keyword evidence="1" id="KW-0472">Membrane</keyword>
<keyword evidence="4" id="KW-1185">Reference proteome</keyword>
<dbReference type="RefSeq" id="WP_163754562.1">
    <property type="nucleotide sequence ID" value="NZ_BLKW01000002.1"/>
</dbReference>
<feature type="transmembrane region" description="Helical" evidence="1">
    <location>
        <begin position="166"/>
        <end position="189"/>
    </location>
</feature>
<evidence type="ECO:0000313" key="3">
    <source>
        <dbReference type="EMBL" id="GFG73443.1"/>
    </source>
</evidence>
<feature type="transmembrane region" description="Helical" evidence="1">
    <location>
        <begin position="201"/>
        <end position="221"/>
    </location>
</feature>
<organism evidence="3 4">
    <name type="scientific">Mycobacterium botniense</name>
    <dbReference type="NCBI Taxonomy" id="84962"/>
    <lineage>
        <taxon>Bacteria</taxon>
        <taxon>Bacillati</taxon>
        <taxon>Actinomycetota</taxon>
        <taxon>Actinomycetes</taxon>
        <taxon>Mycobacteriales</taxon>
        <taxon>Mycobacteriaceae</taxon>
        <taxon>Mycobacterium</taxon>
    </lineage>
</organism>
<feature type="chain" id="PRO_5039326147" evidence="2">
    <location>
        <begin position="19"/>
        <end position="278"/>
    </location>
</feature>
<evidence type="ECO:0000256" key="2">
    <source>
        <dbReference type="SAM" id="SignalP"/>
    </source>
</evidence>
<proteinExistence type="predicted"/>